<comment type="caution">
    <text evidence="2">The sequence shown here is derived from an EMBL/GenBank/DDBJ whole genome shotgun (WGS) entry which is preliminary data.</text>
</comment>
<evidence type="ECO:0000313" key="2">
    <source>
        <dbReference type="EMBL" id="KAK7533483.1"/>
    </source>
</evidence>
<organism evidence="2 3">
    <name type="scientific">Phyllosticta citricarpa</name>
    <dbReference type="NCBI Taxonomy" id="55181"/>
    <lineage>
        <taxon>Eukaryota</taxon>
        <taxon>Fungi</taxon>
        <taxon>Dikarya</taxon>
        <taxon>Ascomycota</taxon>
        <taxon>Pezizomycotina</taxon>
        <taxon>Dothideomycetes</taxon>
        <taxon>Dothideomycetes incertae sedis</taxon>
        <taxon>Botryosphaeriales</taxon>
        <taxon>Phyllostictaceae</taxon>
        <taxon>Phyllosticta</taxon>
    </lineage>
</organism>
<dbReference type="EMBL" id="JBBPDW010000046">
    <property type="protein sequence ID" value="KAK7533483.1"/>
    <property type="molecule type" value="Genomic_DNA"/>
</dbReference>
<feature type="region of interest" description="Disordered" evidence="1">
    <location>
        <begin position="1"/>
        <end position="43"/>
    </location>
</feature>
<proteinExistence type="predicted"/>
<name>A0ABR1LE17_9PEZI</name>
<dbReference type="Proteomes" id="UP001365128">
    <property type="component" value="Unassembled WGS sequence"/>
</dbReference>
<feature type="compositionally biased region" description="Polar residues" evidence="1">
    <location>
        <begin position="28"/>
        <end position="43"/>
    </location>
</feature>
<sequence>MFTPLQQSTFQPLGHSPRNRRRGEAAQTLHSHPIQSSVSPEGTNSQTYCCFGGILRSRFQQPGVVIAYDPRTFAESQATDSTHFLTRALHSHRLSRFSSVVMGPGEPLDDWPTKATYPTGYACAPEEIPQRRHGADKDDGVVDHTKFPAAGEKQHYAIVEAALLNVEASPRTRASRLRYLPGSPNFGPSFPWCRLIPEPCICFRSGLSSDRLRRVRGVREVVLTAGAFCAAIVGLAGKRVRLFVQFRRLSSVSSSGIEWRMWGFAVSKFLISQGGPKDACPEWFNFVQCQDLLFHGLFAS</sequence>
<gene>
    <name evidence="2" type="ORF">IWX46DRAFT_584600</name>
</gene>
<keyword evidence="3" id="KW-1185">Reference proteome</keyword>
<feature type="compositionally biased region" description="Polar residues" evidence="1">
    <location>
        <begin position="1"/>
        <end position="11"/>
    </location>
</feature>
<reference evidence="2 3" key="1">
    <citation type="submission" date="2024-04" db="EMBL/GenBank/DDBJ databases">
        <title>Phyllosticta paracitricarpa is synonymous to the EU quarantine fungus P. citricarpa based on phylogenomic analyses.</title>
        <authorList>
            <consortium name="Lawrence Berkeley National Laboratory"/>
            <person name="Van Ingen-Buijs V.A."/>
            <person name="Van Westerhoven A.C."/>
            <person name="Haridas S."/>
            <person name="Skiadas P."/>
            <person name="Martin F."/>
            <person name="Groenewald J.Z."/>
            <person name="Crous P.W."/>
            <person name="Seidl M.F."/>
        </authorList>
    </citation>
    <scope>NUCLEOTIDE SEQUENCE [LARGE SCALE GENOMIC DNA]</scope>
    <source>
        <strain evidence="2 3">CBS 122670</strain>
    </source>
</reference>
<evidence type="ECO:0000256" key="1">
    <source>
        <dbReference type="SAM" id="MobiDB-lite"/>
    </source>
</evidence>
<evidence type="ECO:0000313" key="3">
    <source>
        <dbReference type="Proteomes" id="UP001365128"/>
    </source>
</evidence>
<protein>
    <submittedName>
        <fullName evidence="2">Uncharacterized protein</fullName>
    </submittedName>
</protein>
<accession>A0ABR1LE17</accession>